<feature type="region of interest" description="Disordered" evidence="1">
    <location>
        <begin position="1"/>
        <end position="47"/>
    </location>
</feature>
<protein>
    <submittedName>
        <fullName evidence="2">Uncharacterized protein</fullName>
    </submittedName>
</protein>
<proteinExistence type="predicted"/>
<dbReference type="AlphaFoldDB" id="A0A2T9ZGH1"/>
<evidence type="ECO:0000256" key="1">
    <source>
        <dbReference type="SAM" id="MobiDB-lite"/>
    </source>
</evidence>
<gene>
    <name evidence="2" type="ORF">BB560_001830</name>
</gene>
<comment type="caution">
    <text evidence="2">The sequence shown here is derived from an EMBL/GenBank/DDBJ whole genome shotgun (WGS) entry which is preliminary data.</text>
</comment>
<reference evidence="2 3" key="1">
    <citation type="journal article" date="2018" name="MBio">
        <title>Comparative Genomics Reveals the Core Gene Toolbox for the Fungus-Insect Symbiosis.</title>
        <authorList>
            <person name="Wang Y."/>
            <person name="Stata M."/>
            <person name="Wang W."/>
            <person name="Stajich J.E."/>
            <person name="White M.M."/>
            <person name="Moncalvo J.M."/>
        </authorList>
    </citation>
    <scope>NUCLEOTIDE SEQUENCE [LARGE SCALE GENOMIC DNA]</scope>
    <source>
        <strain evidence="2 3">SC-DP-2</strain>
    </source>
</reference>
<organism evidence="2 3">
    <name type="scientific">Smittium megazygosporum</name>
    <dbReference type="NCBI Taxonomy" id="133381"/>
    <lineage>
        <taxon>Eukaryota</taxon>
        <taxon>Fungi</taxon>
        <taxon>Fungi incertae sedis</taxon>
        <taxon>Zoopagomycota</taxon>
        <taxon>Kickxellomycotina</taxon>
        <taxon>Harpellomycetes</taxon>
        <taxon>Harpellales</taxon>
        <taxon>Legeriomycetaceae</taxon>
        <taxon>Smittium</taxon>
    </lineage>
</organism>
<evidence type="ECO:0000313" key="2">
    <source>
        <dbReference type="EMBL" id="PVV03681.1"/>
    </source>
</evidence>
<evidence type="ECO:0000313" key="3">
    <source>
        <dbReference type="Proteomes" id="UP000245609"/>
    </source>
</evidence>
<keyword evidence="3" id="KW-1185">Reference proteome</keyword>
<dbReference type="Proteomes" id="UP000245609">
    <property type="component" value="Unassembled WGS sequence"/>
</dbReference>
<feature type="compositionally biased region" description="Low complexity" evidence="1">
    <location>
        <begin position="1"/>
        <end position="24"/>
    </location>
</feature>
<accession>A0A2T9ZGH1</accession>
<sequence>MYTKSSRSLFRKSSFDSESSVNSESTKDTKSDPHTKEILEETPDKTASLKMENSEYIRLTMTSFVKNVISALKNNNDSVSSNSTVSDKSSVYEAIKSSKNKYKRLIPGYRSTCPLEFGGFVPPLVPKTNATRI</sequence>
<feature type="compositionally biased region" description="Basic and acidic residues" evidence="1">
    <location>
        <begin position="25"/>
        <end position="44"/>
    </location>
</feature>
<dbReference type="EMBL" id="MBFS01000203">
    <property type="protein sequence ID" value="PVV03681.1"/>
    <property type="molecule type" value="Genomic_DNA"/>
</dbReference>
<name>A0A2T9ZGH1_9FUNG</name>